<keyword evidence="8 11" id="KW-0408">Iron</keyword>
<evidence type="ECO:0000256" key="9">
    <source>
        <dbReference type="ARBA" id="ARBA00023033"/>
    </source>
</evidence>
<feature type="transmembrane region" description="Helical" evidence="13">
    <location>
        <begin position="20"/>
        <end position="41"/>
    </location>
</feature>
<dbReference type="Gene3D" id="1.10.630.10">
    <property type="entry name" value="Cytochrome P450"/>
    <property type="match status" value="1"/>
</dbReference>
<dbReference type="InterPro" id="IPR036396">
    <property type="entry name" value="Cyt_P450_sf"/>
</dbReference>
<dbReference type="InterPro" id="IPR017972">
    <property type="entry name" value="Cyt_P450_CS"/>
</dbReference>
<evidence type="ECO:0000313" key="14">
    <source>
        <dbReference type="EMBL" id="KAH0463988.1"/>
    </source>
</evidence>
<dbReference type="AlphaFoldDB" id="A0AAV7H8V3"/>
<gene>
    <name evidence="14" type="ORF">IEQ34_006774</name>
</gene>
<feature type="binding site" description="axial binding residue" evidence="11">
    <location>
        <position position="478"/>
    </location>
    <ligand>
        <name>heme</name>
        <dbReference type="ChEBI" id="CHEBI:30413"/>
    </ligand>
    <ligandPart>
        <name>Fe</name>
        <dbReference type="ChEBI" id="CHEBI:18248"/>
    </ligandPart>
</feature>
<evidence type="ECO:0008006" key="16">
    <source>
        <dbReference type="Google" id="ProtNLM"/>
    </source>
</evidence>
<evidence type="ECO:0000256" key="10">
    <source>
        <dbReference type="ARBA" id="ARBA00023136"/>
    </source>
</evidence>
<evidence type="ECO:0000256" key="3">
    <source>
        <dbReference type="ARBA" id="ARBA00022617"/>
    </source>
</evidence>
<keyword evidence="5 11" id="KW-0479">Metal-binding</keyword>
<dbReference type="GO" id="GO:0016705">
    <property type="term" value="F:oxidoreductase activity, acting on paired donors, with incorporation or reduction of molecular oxygen"/>
    <property type="evidence" value="ECO:0007669"/>
    <property type="project" value="InterPro"/>
</dbReference>
<keyword evidence="7 12" id="KW-0560">Oxidoreductase</keyword>
<keyword evidence="4 13" id="KW-0812">Transmembrane</keyword>
<evidence type="ECO:0000256" key="12">
    <source>
        <dbReference type="RuleBase" id="RU000461"/>
    </source>
</evidence>
<dbReference type="GO" id="GO:0004497">
    <property type="term" value="F:monooxygenase activity"/>
    <property type="evidence" value="ECO:0007669"/>
    <property type="project" value="UniProtKB-KW"/>
</dbReference>
<dbReference type="FunFam" id="1.10.630.10:FF:000029">
    <property type="entry name" value="Cytochrome P450 734A1"/>
    <property type="match status" value="1"/>
</dbReference>
<dbReference type="GO" id="GO:0016020">
    <property type="term" value="C:membrane"/>
    <property type="evidence" value="ECO:0007669"/>
    <property type="project" value="UniProtKB-SubCell"/>
</dbReference>
<dbReference type="PRINTS" id="PR00463">
    <property type="entry name" value="EP450I"/>
</dbReference>
<dbReference type="PROSITE" id="PS00086">
    <property type="entry name" value="CYTOCHROME_P450"/>
    <property type="match status" value="1"/>
</dbReference>
<accession>A0AAV7H8V3</accession>
<sequence>MVASGTFRVLSSEMTPVEAAVAAAMAALLLWVSWSATWLWWAPRRLERSLRAQGLLGTRYCFPSGDIKEEARLIREARIKPLPLSHSIIPRVSPFLHRVINQSGKFCITWIGPIPRVTIMNPDLIREILSTKFGHFEKPKINPLGKLLVAGLVSYEGEKWARHRRIINPAFHIEKLRRMQPAFSSCCSELIERWEKLIDHDGTCELDVWPEFQNLTSDVISKTAFGNSHEEGRRIFQLQTEQAQLLILSSQNVYIPGFRFLPTPVNRRRNQINREVRSLLRGMIEKREKAIKSGEKNIDDLLGLLIETNLKQSEEHGKSKKGGMTTEDIIEECKLFYFAGQETTSVLLNWTIVLLSIYPSWQERAREEVRQVFGENAPDFDGLSRLKIVSMILHEVLRLYPPVILLARMTYKIMELGGITYPKGVMLTLPVIFIHHDPEIWGKDAHEFNPERFADGIWKATKNNQMAFFPFGWGPRICLGQNFAMSEAKMCLSMILQRFAFELSPSYIHAPYTVITLQPQHGTQVVLRRIQ</sequence>
<evidence type="ECO:0000256" key="7">
    <source>
        <dbReference type="ARBA" id="ARBA00023002"/>
    </source>
</evidence>
<evidence type="ECO:0000313" key="15">
    <source>
        <dbReference type="Proteomes" id="UP000775213"/>
    </source>
</evidence>
<dbReference type="SUPFAM" id="SSF48264">
    <property type="entry name" value="Cytochrome P450"/>
    <property type="match status" value="1"/>
</dbReference>
<proteinExistence type="inferred from homology"/>
<evidence type="ECO:0000256" key="5">
    <source>
        <dbReference type="ARBA" id="ARBA00022723"/>
    </source>
</evidence>
<reference evidence="14 15" key="1">
    <citation type="journal article" date="2021" name="Hortic Res">
        <title>Chromosome-scale assembly of the Dendrobium chrysotoxum genome enhances the understanding of orchid evolution.</title>
        <authorList>
            <person name="Zhang Y."/>
            <person name="Zhang G.Q."/>
            <person name="Zhang D."/>
            <person name="Liu X.D."/>
            <person name="Xu X.Y."/>
            <person name="Sun W.H."/>
            <person name="Yu X."/>
            <person name="Zhu X."/>
            <person name="Wang Z.W."/>
            <person name="Zhao X."/>
            <person name="Zhong W.Y."/>
            <person name="Chen H."/>
            <person name="Yin W.L."/>
            <person name="Huang T."/>
            <person name="Niu S.C."/>
            <person name="Liu Z.J."/>
        </authorList>
    </citation>
    <scope>NUCLEOTIDE SEQUENCE [LARGE SCALE GENOMIC DNA]</scope>
    <source>
        <strain evidence="14">Lindl</strain>
    </source>
</reference>
<evidence type="ECO:0000256" key="2">
    <source>
        <dbReference type="ARBA" id="ARBA00010617"/>
    </source>
</evidence>
<dbReference type="PANTHER" id="PTHR24282">
    <property type="entry name" value="CYTOCHROME P450 FAMILY MEMBER"/>
    <property type="match status" value="1"/>
</dbReference>
<dbReference type="GO" id="GO:0008202">
    <property type="term" value="P:steroid metabolic process"/>
    <property type="evidence" value="ECO:0007669"/>
    <property type="project" value="UniProtKB-ARBA"/>
</dbReference>
<evidence type="ECO:0000256" key="11">
    <source>
        <dbReference type="PIRSR" id="PIRSR602401-1"/>
    </source>
</evidence>
<keyword evidence="3 11" id="KW-0349">Heme</keyword>
<comment type="similarity">
    <text evidence="2 12">Belongs to the cytochrome P450 family.</text>
</comment>
<comment type="caution">
    <text evidence="14">The sequence shown here is derived from an EMBL/GenBank/DDBJ whole genome shotgun (WGS) entry which is preliminary data.</text>
</comment>
<evidence type="ECO:0000256" key="4">
    <source>
        <dbReference type="ARBA" id="ARBA00022692"/>
    </source>
</evidence>
<comment type="subcellular location">
    <subcellularLocation>
        <location evidence="1">Membrane</location>
        <topology evidence="1">Single-pass membrane protein</topology>
    </subcellularLocation>
</comment>
<comment type="cofactor">
    <cofactor evidence="11">
        <name>heme</name>
        <dbReference type="ChEBI" id="CHEBI:30413"/>
    </cofactor>
</comment>
<dbReference type="GO" id="GO:0020037">
    <property type="term" value="F:heme binding"/>
    <property type="evidence" value="ECO:0007669"/>
    <property type="project" value="InterPro"/>
</dbReference>
<evidence type="ECO:0000256" key="8">
    <source>
        <dbReference type="ARBA" id="ARBA00023004"/>
    </source>
</evidence>
<dbReference type="PANTHER" id="PTHR24282:SF255">
    <property type="entry name" value="CYTOCHROME P450 72A11-RELATED"/>
    <property type="match status" value="1"/>
</dbReference>
<protein>
    <recommendedName>
        <fullName evidence="16">Cytochrome P450</fullName>
    </recommendedName>
</protein>
<dbReference type="Pfam" id="PF00067">
    <property type="entry name" value="p450"/>
    <property type="match status" value="1"/>
</dbReference>
<keyword evidence="6 13" id="KW-1133">Transmembrane helix</keyword>
<keyword evidence="10 13" id="KW-0472">Membrane</keyword>
<dbReference type="EMBL" id="JAGFBR010000007">
    <property type="protein sequence ID" value="KAH0463988.1"/>
    <property type="molecule type" value="Genomic_DNA"/>
</dbReference>
<dbReference type="GO" id="GO:0005506">
    <property type="term" value="F:iron ion binding"/>
    <property type="evidence" value="ECO:0007669"/>
    <property type="project" value="InterPro"/>
</dbReference>
<keyword evidence="15" id="KW-1185">Reference proteome</keyword>
<dbReference type="InterPro" id="IPR002401">
    <property type="entry name" value="Cyt_P450_E_grp-I"/>
</dbReference>
<dbReference type="PRINTS" id="PR00385">
    <property type="entry name" value="P450"/>
</dbReference>
<evidence type="ECO:0000256" key="6">
    <source>
        <dbReference type="ARBA" id="ARBA00022989"/>
    </source>
</evidence>
<dbReference type="InterPro" id="IPR001128">
    <property type="entry name" value="Cyt_P450"/>
</dbReference>
<dbReference type="CDD" id="cd20642">
    <property type="entry name" value="CYP72"/>
    <property type="match status" value="1"/>
</dbReference>
<name>A0AAV7H8V3_DENCH</name>
<evidence type="ECO:0000256" key="13">
    <source>
        <dbReference type="SAM" id="Phobius"/>
    </source>
</evidence>
<evidence type="ECO:0000256" key="1">
    <source>
        <dbReference type="ARBA" id="ARBA00004167"/>
    </source>
</evidence>
<dbReference type="Proteomes" id="UP000775213">
    <property type="component" value="Unassembled WGS sequence"/>
</dbReference>
<dbReference type="InterPro" id="IPR050665">
    <property type="entry name" value="Cytochrome_P450_Monooxygen"/>
</dbReference>
<organism evidence="14 15">
    <name type="scientific">Dendrobium chrysotoxum</name>
    <name type="common">Orchid</name>
    <dbReference type="NCBI Taxonomy" id="161865"/>
    <lineage>
        <taxon>Eukaryota</taxon>
        <taxon>Viridiplantae</taxon>
        <taxon>Streptophyta</taxon>
        <taxon>Embryophyta</taxon>
        <taxon>Tracheophyta</taxon>
        <taxon>Spermatophyta</taxon>
        <taxon>Magnoliopsida</taxon>
        <taxon>Liliopsida</taxon>
        <taxon>Asparagales</taxon>
        <taxon>Orchidaceae</taxon>
        <taxon>Epidendroideae</taxon>
        <taxon>Malaxideae</taxon>
        <taxon>Dendrobiinae</taxon>
        <taxon>Dendrobium</taxon>
    </lineage>
</organism>
<keyword evidence="9 12" id="KW-0503">Monooxygenase</keyword>